<sequence>MIYLETVGATLGIMVVAALGLSWLNGRTVQHIVNQTGKTNAELWLMKPGLWVHETAHALVGRLFGLQIQEFSVHPSADRRSAGHVTFRFDKHSLWQRLGLFFAGGAPLWVVGVITLTLGKHAFWPGLPLALVGWQTMLPTWPWALGWLVSALLLSLGASLSAADLHTMWRGLPVFALVLLVAALLLQWLAPAALLWWREGNLLLAMICGLLAAVALAVNWLSHLLWR</sequence>
<feature type="transmembrane region" description="Helical" evidence="1">
    <location>
        <begin position="6"/>
        <end position="24"/>
    </location>
</feature>
<feature type="transmembrane region" description="Helical" evidence="1">
    <location>
        <begin position="143"/>
        <end position="162"/>
    </location>
</feature>
<comment type="caution">
    <text evidence="2">The sequence shown here is derived from an EMBL/GenBank/DDBJ whole genome shotgun (WGS) entry which is preliminary data.</text>
</comment>
<name>A0ABW4BCN1_9LACO</name>
<evidence type="ECO:0000256" key="1">
    <source>
        <dbReference type="SAM" id="Phobius"/>
    </source>
</evidence>
<feature type="transmembrane region" description="Helical" evidence="1">
    <location>
        <begin position="203"/>
        <end position="226"/>
    </location>
</feature>
<keyword evidence="3" id="KW-1185">Reference proteome</keyword>
<feature type="transmembrane region" description="Helical" evidence="1">
    <location>
        <begin position="174"/>
        <end position="197"/>
    </location>
</feature>
<gene>
    <name evidence="2" type="ORF">ACFQ3L_06795</name>
</gene>
<keyword evidence="1" id="KW-0472">Membrane</keyword>
<organism evidence="2 3">
    <name type="scientific">Lacticaseibacillus jixianensis</name>
    <dbReference type="NCBI Taxonomy" id="2486012"/>
    <lineage>
        <taxon>Bacteria</taxon>
        <taxon>Bacillati</taxon>
        <taxon>Bacillota</taxon>
        <taxon>Bacilli</taxon>
        <taxon>Lactobacillales</taxon>
        <taxon>Lactobacillaceae</taxon>
        <taxon>Lacticaseibacillus</taxon>
    </lineage>
</organism>
<evidence type="ECO:0008006" key="4">
    <source>
        <dbReference type="Google" id="ProtNLM"/>
    </source>
</evidence>
<dbReference type="EMBL" id="JBHTMO010000021">
    <property type="protein sequence ID" value="MFD1393277.1"/>
    <property type="molecule type" value="Genomic_DNA"/>
</dbReference>
<keyword evidence="1" id="KW-1133">Transmembrane helix</keyword>
<proteinExistence type="predicted"/>
<dbReference type="RefSeq" id="WP_125586493.1">
    <property type="nucleotide sequence ID" value="NZ_JBHTMO010000021.1"/>
</dbReference>
<evidence type="ECO:0000313" key="2">
    <source>
        <dbReference type="EMBL" id="MFD1393277.1"/>
    </source>
</evidence>
<dbReference type="Proteomes" id="UP001597249">
    <property type="component" value="Unassembled WGS sequence"/>
</dbReference>
<keyword evidence="1" id="KW-0812">Transmembrane</keyword>
<protein>
    <recommendedName>
        <fullName evidence="4">Peptidase M50B-like</fullName>
    </recommendedName>
</protein>
<feature type="transmembrane region" description="Helical" evidence="1">
    <location>
        <begin position="98"/>
        <end position="123"/>
    </location>
</feature>
<evidence type="ECO:0000313" key="3">
    <source>
        <dbReference type="Proteomes" id="UP001597249"/>
    </source>
</evidence>
<accession>A0ABW4BCN1</accession>
<reference evidence="3" key="1">
    <citation type="journal article" date="2019" name="Int. J. Syst. Evol. Microbiol.">
        <title>The Global Catalogue of Microorganisms (GCM) 10K type strain sequencing project: providing services to taxonomists for standard genome sequencing and annotation.</title>
        <authorList>
            <consortium name="The Broad Institute Genomics Platform"/>
            <consortium name="The Broad Institute Genome Sequencing Center for Infectious Disease"/>
            <person name="Wu L."/>
            <person name="Ma J."/>
        </authorList>
    </citation>
    <scope>NUCLEOTIDE SEQUENCE [LARGE SCALE GENOMIC DNA]</scope>
    <source>
        <strain evidence="3">CCM 8911</strain>
    </source>
</reference>